<name>A0A1B6LTJ6_9HEMI</name>
<evidence type="ECO:0000313" key="1">
    <source>
        <dbReference type="EMBL" id="JAT27030.1"/>
    </source>
</evidence>
<dbReference type="AlphaFoldDB" id="A0A1B6LTJ6"/>
<organism evidence="1">
    <name type="scientific">Graphocephala atropunctata</name>
    <dbReference type="NCBI Taxonomy" id="36148"/>
    <lineage>
        <taxon>Eukaryota</taxon>
        <taxon>Metazoa</taxon>
        <taxon>Ecdysozoa</taxon>
        <taxon>Arthropoda</taxon>
        <taxon>Hexapoda</taxon>
        <taxon>Insecta</taxon>
        <taxon>Pterygota</taxon>
        <taxon>Neoptera</taxon>
        <taxon>Paraneoptera</taxon>
        <taxon>Hemiptera</taxon>
        <taxon>Auchenorrhyncha</taxon>
        <taxon>Membracoidea</taxon>
        <taxon>Cicadellidae</taxon>
        <taxon>Cicadellinae</taxon>
        <taxon>Cicadellini</taxon>
        <taxon>Graphocephala</taxon>
    </lineage>
</organism>
<dbReference type="EMBL" id="GEBQ01012947">
    <property type="protein sequence ID" value="JAT27030.1"/>
    <property type="molecule type" value="Transcribed_RNA"/>
</dbReference>
<reference evidence="1" key="1">
    <citation type="submission" date="2015-11" db="EMBL/GenBank/DDBJ databases">
        <title>De novo transcriptome assembly of four potential Pierce s Disease insect vectors from Arizona vineyards.</title>
        <authorList>
            <person name="Tassone E.E."/>
        </authorList>
    </citation>
    <scope>NUCLEOTIDE SEQUENCE</scope>
</reference>
<feature type="non-terminal residue" evidence="1">
    <location>
        <position position="1"/>
    </location>
</feature>
<gene>
    <name evidence="1" type="ORF">g.2923</name>
</gene>
<sequence>FVSPESEDGTLSPVCYWRMCYMRQNHLHNNWRQWHCVEGEIKPDGGIEGTLYSHVSNDFLITFNSQVATLWDIRKSPVRLGNPFCSLFDVEGDICCDIDENTFVVVQRYAVAVYNFDSVHEEIWRLKYFFLVGDVETHPPCEAHEFVGGGA</sequence>
<proteinExistence type="predicted"/>
<protein>
    <submittedName>
        <fullName evidence="1">Uncharacterized protein</fullName>
    </submittedName>
</protein>
<accession>A0A1B6LTJ6</accession>